<sequence length="196" mass="22491">MAYSSKSWGYVIYRTTYTPEYDSLWPRAIDTINTYVAHFTLETLTEQNRESLYEETISRLESDPRLCARWGHTQDRRGESGDRDLPRARFSTFLVVDQAALEKIADAPNPADDGADPRAVSRPCLIAVAAQHREGRRLRPTRSARGPRSANEGKHFPGWMKVPIFTLHELWEANSERLDLIELCPSDFVDEPVWEP</sequence>
<dbReference type="EMBL" id="QZAM01000295">
    <property type="protein sequence ID" value="THW35039.1"/>
    <property type="molecule type" value="Genomic_DNA"/>
</dbReference>
<name>A0AB74IM14_AURPU</name>
<accession>A0AB74IM14</accession>
<dbReference type="AlphaFoldDB" id="A0AB74IM14"/>
<evidence type="ECO:0000313" key="1">
    <source>
        <dbReference type="EMBL" id="THW35039.1"/>
    </source>
</evidence>
<protein>
    <submittedName>
        <fullName evidence="1">Uncharacterized protein</fullName>
    </submittedName>
</protein>
<gene>
    <name evidence="1" type="ORF">D6D21_09326</name>
</gene>
<comment type="caution">
    <text evidence="1">The sequence shown here is derived from an EMBL/GenBank/DDBJ whole genome shotgun (WGS) entry which is preliminary data.</text>
</comment>
<proteinExistence type="predicted"/>
<evidence type="ECO:0000313" key="2">
    <source>
        <dbReference type="Proteomes" id="UP000309076"/>
    </source>
</evidence>
<dbReference type="Proteomes" id="UP000309076">
    <property type="component" value="Unassembled WGS sequence"/>
</dbReference>
<organism evidence="1 2">
    <name type="scientific">Aureobasidium pullulans</name>
    <name type="common">Black yeast</name>
    <name type="synonym">Pullularia pullulans</name>
    <dbReference type="NCBI Taxonomy" id="5580"/>
    <lineage>
        <taxon>Eukaryota</taxon>
        <taxon>Fungi</taxon>
        <taxon>Dikarya</taxon>
        <taxon>Ascomycota</taxon>
        <taxon>Pezizomycotina</taxon>
        <taxon>Dothideomycetes</taxon>
        <taxon>Dothideomycetidae</taxon>
        <taxon>Dothideales</taxon>
        <taxon>Saccotheciaceae</taxon>
        <taxon>Aureobasidium</taxon>
    </lineage>
</organism>
<reference evidence="1 2" key="1">
    <citation type="submission" date="2018-10" db="EMBL/GenBank/DDBJ databases">
        <title>Fifty Aureobasidium pullulans genomes reveal a recombining polyextremotolerant generalist.</title>
        <authorList>
            <person name="Gostincar C."/>
            <person name="Turk M."/>
            <person name="Zajc J."/>
            <person name="Gunde-Cimerman N."/>
        </authorList>
    </citation>
    <scope>NUCLEOTIDE SEQUENCE [LARGE SCALE GENOMIC DNA]</scope>
    <source>
        <strain evidence="1 2">EXF-10796</strain>
    </source>
</reference>